<sequence length="404" mass="45378">MGITTLTDLFQRPPYRDPLHPGGPLLPRSGWSRAPMHRWTFQHIREMTPTAQVWRGPGPVMPMRENLQALDTVAFSFDGRDLSFESFLTDNATDGMLVLHRGAIVYERYFNDMKPHSQHLSMSMAKSMVGMVAGILTDRGVLDPKAPVTHYLPELARTAYSGATVQHVLDMTTGVVFDESYTTPGSHMVKLGYACGWRVNDQPDYPRTMWELILTLTEQDRPHGALFQYRSIETDVLGFILERATATSLSELVSRELWAPMGAQEDGYFTVDHGGFALADGGFCASLRDYGRFAQMIINGGRSGDRQVIPKAWIDETRNNGNTELFQGFFRETLPQGAYHNKCWIEDPRGRAMLARGIFGQLIYIDPESEFAFVKLSTWPEVTSVPRAREAVAAAHAIRDALIR</sequence>
<dbReference type="PANTHER" id="PTHR43283:SF7">
    <property type="entry name" value="BETA-LACTAMASE-RELATED DOMAIN-CONTAINING PROTEIN"/>
    <property type="match status" value="1"/>
</dbReference>
<name>A0A7G6U9A4_9BRAD</name>
<dbReference type="PANTHER" id="PTHR43283">
    <property type="entry name" value="BETA-LACTAMASE-RELATED"/>
    <property type="match status" value="1"/>
</dbReference>
<organism evidence="2 3">
    <name type="scientific">Tardiphaga robiniae</name>
    <dbReference type="NCBI Taxonomy" id="943830"/>
    <lineage>
        <taxon>Bacteria</taxon>
        <taxon>Pseudomonadati</taxon>
        <taxon>Pseudomonadota</taxon>
        <taxon>Alphaproteobacteria</taxon>
        <taxon>Hyphomicrobiales</taxon>
        <taxon>Nitrobacteraceae</taxon>
        <taxon>Tardiphaga</taxon>
    </lineage>
</organism>
<evidence type="ECO:0000313" key="2">
    <source>
        <dbReference type="EMBL" id="QND75586.1"/>
    </source>
</evidence>
<protein>
    <submittedName>
        <fullName evidence="2">Serine hydrolase</fullName>
    </submittedName>
</protein>
<keyword evidence="2" id="KW-0378">Hydrolase</keyword>
<dbReference type="Proteomes" id="UP000515291">
    <property type="component" value="Chromosome"/>
</dbReference>
<dbReference type="InterPro" id="IPR012338">
    <property type="entry name" value="Beta-lactam/transpept-like"/>
</dbReference>
<dbReference type="InterPro" id="IPR001466">
    <property type="entry name" value="Beta-lactam-related"/>
</dbReference>
<evidence type="ECO:0000259" key="1">
    <source>
        <dbReference type="Pfam" id="PF00144"/>
    </source>
</evidence>
<dbReference type="SUPFAM" id="SSF56601">
    <property type="entry name" value="beta-lactamase/transpeptidase-like"/>
    <property type="match status" value="1"/>
</dbReference>
<proteinExistence type="predicted"/>
<dbReference type="Pfam" id="PF00144">
    <property type="entry name" value="Beta-lactamase"/>
    <property type="match status" value="1"/>
</dbReference>
<accession>A0A7G6U9A4</accession>
<dbReference type="Gene3D" id="3.40.710.10">
    <property type="entry name" value="DD-peptidase/beta-lactamase superfamily"/>
    <property type="match status" value="1"/>
</dbReference>
<dbReference type="EMBL" id="CP050292">
    <property type="protein sequence ID" value="QND75586.1"/>
    <property type="molecule type" value="Genomic_DNA"/>
</dbReference>
<dbReference type="AlphaFoldDB" id="A0A7G6U9A4"/>
<reference evidence="3" key="1">
    <citation type="journal article" date="2020" name="Mol. Plant Microbe">
        <title>Rhizobial microsymbionts of the narrowly endemic Oxytropis species growing in Kamchatka are characterized by significant genetic diversity and possess a set of genes that are associated with T3SS and T6SS secretion systems and can affect the development of symbiosis.</title>
        <authorList>
            <person name="Safronova V."/>
            <person name="Guro P."/>
            <person name="Sazanova A."/>
            <person name="Kuznetsova I."/>
            <person name="Belimov A."/>
            <person name="Yakubov V."/>
            <person name="Chirak E."/>
            <person name="Afonin A."/>
            <person name="Gogolev Y."/>
            <person name="Andronov E."/>
            <person name="Tikhonovich I."/>
        </authorList>
    </citation>
    <scope>NUCLEOTIDE SEQUENCE [LARGE SCALE GENOMIC DNA]</scope>
    <source>
        <strain evidence="3">581</strain>
    </source>
</reference>
<gene>
    <name evidence="2" type="ORF">HB776_22045</name>
</gene>
<dbReference type="KEGG" id="trb:HB776_22045"/>
<feature type="domain" description="Beta-lactamase-related" evidence="1">
    <location>
        <begin position="96"/>
        <end position="395"/>
    </location>
</feature>
<dbReference type="InterPro" id="IPR050789">
    <property type="entry name" value="Diverse_Enzym_Activities"/>
</dbReference>
<evidence type="ECO:0000313" key="3">
    <source>
        <dbReference type="Proteomes" id="UP000515291"/>
    </source>
</evidence>
<dbReference type="GO" id="GO:0016787">
    <property type="term" value="F:hydrolase activity"/>
    <property type="evidence" value="ECO:0007669"/>
    <property type="project" value="UniProtKB-KW"/>
</dbReference>